<keyword evidence="1" id="KW-0472">Membrane</keyword>
<evidence type="ECO:0000313" key="2">
    <source>
        <dbReference type="EMBL" id="PIP14682.1"/>
    </source>
</evidence>
<dbReference type="AlphaFoldDB" id="A0A2G9Y620"/>
<protein>
    <submittedName>
        <fullName evidence="2">Uncharacterized protein</fullName>
    </submittedName>
</protein>
<keyword evidence="1" id="KW-1133">Transmembrane helix</keyword>
<feature type="transmembrane region" description="Helical" evidence="1">
    <location>
        <begin position="12"/>
        <end position="33"/>
    </location>
</feature>
<dbReference type="EMBL" id="PCRE01000053">
    <property type="protein sequence ID" value="PIP14682.1"/>
    <property type="molecule type" value="Genomic_DNA"/>
</dbReference>
<keyword evidence="1" id="KW-0812">Transmembrane</keyword>
<sequence length="586" mass="66227">MNKNKFCLSKRVVFAGFFVFIVLIIFYLVNIVVHKKQSLSSQAKTPRQSQEEQVITLDNVLTACNISYLGKRYPNFKITENWKSRDNRYSLFGVYMIKWFVNRLNGNITDNPDLIIRAKSTFGITTTGNCGLWEVAMRRLISNYQKGVSPERALNEIRILSSNAIYDNRLLKKNILYLYNNGSSTINLNQAICGFSNIYKRKSCLLFKDIVTQYGLSSAIYSIENQPIPIALYISQQYHQELLAKITPALSDFYQKYPDFSKENVLGGPVFTSIPSALSAIVEPYVLDYLQVQIDQYCLNNPSLSLNPVTFCGYNVHKITDPTYLAQAMVEKNFGINSVSPTNIDLINKLSTLYSAFQIIQQVAPDGSAITLGYDYSRLEDESQQLDTIVKLVSGARANYTLVEIEIGYGSVYNPCPSNALCLKIDPEGNPSNLFVSFDKDTLNQTNNFTGFFSLTSHQLAAKNNLRGQVDNIYMVAPYINTDSPDYDYTKLPVIINNAVTLLEPGGTFVIYYSNQLYALLDSETLMRNIDQRLAGSIDESVTYKSELWGNIDLNTKRGLRLPLSLHMNYSQEAIKNMVVTIIQKK</sequence>
<comment type="caution">
    <text evidence="2">The sequence shown here is derived from an EMBL/GenBank/DDBJ whole genome shotgun (WGS) entry which is preliminary data.</text>
</comment>
<reference evidence="2 3" key="1">
    <citation type="submission" date="2017-09" db="EMBL/GenBank/DDBJ databases">
        <title>Depth-based differentiation of microbial function through sediment-hosted aquifers and enrichment of novel symbionts in the deep terrestrial subsurface.</title>
        <authorList>
            <person name="Probst A.J."/>
            <person name="Ladd B."/>
            <person name="Jarett J.K."/>
            <person name="Geller-Mcgrath D.E."/>
            <person name="Sieber C.M."/>
            <person name="Emerson J.B."/>
            <person name="Anantharaman K."/>
            <person name="Thomas B.C."/>
            <person name="Malmstrom R."/>
            <person name="Stieglmeier M."/>
            <person name="Klingl A."/>
            <person name="Woyke T."/>
            <person name="Ryan C.M."/>
            <person name="Banfield J.F."/>
        </authorList>
    </citation>
    <scope>NUCLEOTIDE SEQUENCE [LARGE SCALE GENOMIC DNA]</scope>
    <source>
        <strain evidence="2">CG23_combo_of_CG06-09_8_20_14_all_35_49</strain>
    </source>
</reference>
<proteinExistence type="predicted"/>
<gene>
    <name evidence="2" type="ORF">COX47_03890</name>
</gene>
<name>A0A2G9Y620_9BACT</name>
<organism evidence="2 3">
    <name type="scientific">Candidatus Roizmanbacteria bacterium CG23_combo_of_CG06-09_8_20_14_all_35_49</name>
    <dbReference type="NCBI Taxonomy" id="1974863"/>
    <lineage>
        <taxon>Bacteria</taxon>
        <taxon>Candidatus Roizmaniibacteriota</taxon>
    </lineage>
</organism>
<dbReference type="Proteomes" id="UP000231025">
    <property type="component" value="Unassembled WGS sequence"/>
</dbReference>
<evidence type="ECO:0000313" key="3">
    <source>
        <dbReference type="Proteomes" id="UP000231025"/>
    </source>
</evidence>
<accession>A0A2G9Y620</accession>
<evidence type="ECO:0000256" key="1">
    <source>
        <dbReference type="SAM" id="Phobius"/>
    </source>
</evidence>